<proteinExistence type="predicted"/>
<feature type="region of interest" description="Disordered" evidence="1">
    <location>
        <begin position="1"/>
        <end position="717"/>
    </location>
</feature>
<feature type="compositionally biased region" description="Polar residues" evidence="1">
    <location>
        <begin position="371"/>
        <end position="389"/>
    </location>
</feature>
<evidence type="ECO:0000313" key="3">
    <source>
        <dbReference type="EMBL" id="KAE8159549.1"/>
    </source>
</evidence>
<sequence length="921" mass="101530">MASNREERLQMRQRGAGTRKIKEVNFGFSFGLAPPPEEPPQAASQPADVDISIEPPAALPLSSTSENTQPSLLSPEKQLPSSQDSGQLRTPGGARNSLPERPSTFDIPEDDALDLGRSGKRRKIEPPGQSPRASVEPEVTQQAKRDSPTFQNGVQTSAPVPSKPTEPRDEPLTMQSTTDVTQTEQTPKETLDPTTAMVSDNPAAEAAILEDEHPDQNGVNQKPTEPQKESSGADGTPELEDTTNGKRKRRGSSAGQRRSQSIEQPETEAENAQHPALQEPSLDTNLDESMVADSLKSQSGKRSRGRPRTSVQSSPAMDEGSAQNEAASAESMPGQSIPTQQQTTTDSVANETQNGQPLDEGNVPEEDDTANSEGIRQSRQKSKATNDIQKQVGHPGKKAIELPESMEALGPAGEKRKQRRRLASEPEPEPGVESEGPKEPKPVGEKRKRGRMSKEEPEPEPEQQPQSEPQNEPEISKKPKPAAERRNRRKRSDQEPQPEPEVEPELEVSREPEPAIEKRKRGRRARGERVLEPEPERQPEVPEEPEPATEKRKRRRRSDQGSELEPEPERETQAEPDPVSPEEPKPAGEKRKRGRRSKEERVPEPEAERQPEAPKEPEPEPASAPKRSRGRPSLSHKGPEVTHREEDLAAQNENGEEASRTTRRKPRQPRGETVPVTVHRIANVASLGGHVRPSELSDEEEEEESADELATRQKTKLPSRGGVNVADVLSQICRETLEKTLTTLKNGISNEGNAARRSEWTTKKKAVEAFGTELEGRLFELSEMLDSNFILGVKLKKAKREMMDMRSRLYQLRKERESVALQMDAVRRKHSEEENASQARTNINNSLHSLDLALERSQNRPAGESGDSGSSEPSLTVGLEFMLRSVADNVSSRAPGAQGGLLNQIKAFNAQLEAAARTLES</sequence>
<accession>A0A5N6ULN7</accession>
<protein>
    <recommendedName>
        <fullName evidence="2">Inner kinetochore subunit AME1 domain-containing protein</fullName>
    </recommendedName>
</protein>
<keyword evidence="4" id="KW-1185">Reference proteome</keyword>
<dbReference type="OrthoDB" id="5377952at2759"/>
<evidence type="ECO:0000256" key="1">
    <source>
        <dbReference type="SAM" id="MobiDB-lite"/>
    </source>
</evidence>
<dbReference type="AlphaFoldDB" id="A0A5N6ULN7"/>
<feature type="compositionally biased region" description="Low complexity" evidence="1">
    <location>
        <begin position="463"/>
        <end position="473"/>
    </location>
</feature>
<feature type="compositionally biased region" description="Acidic residues" evidence="1">
    <location>
        <begin position="496"/>
        <end position="506"/>
    </location>
</feature>
<name>A0A5N6ULN7_ASPTM</name>
<dbReference type="EMBL" id="ML738672">
    <property type="protein sequence ID" value="KAE8159549.1"/>
    <property type="molecule type" value="Genomic_DNA"/>
</dbReference>
<feature type="compositionally biased region" description="Basic and acidic residues" evidence="1">
    <location>
        <begin position="597"/>
        <end position="618"/>
    </location>
</feature>
<feature type="compositionally biased region" description="Basic and acidic residues" evidence="1">
    <location>
        <begin position="507"/>
        <end position="517"/>
    </location>
</feature>
<reference evidence="3 4" key="1">
    <citation type="submission" date="2019-04" db="EMBL/GenBank/DDBJ databases">
        <title>Friends and foes A comparative genomics study of 23 Aspergillus species from section Flavi.</title>
        <authorList>
            <consortium name="DOE Joint Genome Institute"/>
            <person name="Kjaerbolling I."/>
            <person name="Vesth T."/>
            <person name="Frisvad J.C."/>
            <person name="Nybo J.L."/>
            <person name="Theobald S."/>
            <person name="Kildgaard S."/>
            <person name="Isbrandt T."/>
            <person name="Kuo A."/>
            <person name="Sato A."/>
            <person name="Lyhne E.K."/>
            <person name="Kogle M.E."/>
            <person name="Wiebenga A."/>
            <person name="Kun R.S."/>
            <person name="Lubbers R.J."/>
            <person name="Makela M.R."/>
            <person name="Barry K."/>
            <person name="Chovatia M."/>
            <person name="Clum A."/>
            <person name="Daum C."/>
            <person name="Haridas S."/>
            <person name="He G."/>
            <person name="LaButti K."/>
            <person name="Lipzen A."/>
            <person name="Mondo S."/>
            <person name="Riley R."/>
            <person name="Salamov A."/>
            <person name="Simmons B.A."/>
            <person name="Magnuson J.K."/>
            <person name="Henrissat B."/>
            <person name="Mortensen U.H."/>
            <person name="Larsen T.O."/>
            <person name="Devries R.P."/>
            <person name="Grigoriev I.V."/>
            <person name="Machida M."/>
            <person name="Baker S.E."/>
            <person name="Andersen M.R."/>
        </authorList>
    </citation>
    <scope>NUCLEOTIDE SEQUENCE [LARGE SCALE GENOMIC DNA]</scope>
    <source>
        <strain evidence="3 4">CBS 117626</strain>
    </source>
</reference>
<feature type="compositionally biased region" description="Basic and acidic residues" evidence="1">
    <location>
        <begin position="637"/>
        <end position="647"/>
    </location>
</feature>
<feature type="compositionally biased region" description="Polar residues" evidence="1">
    <location>
        <begin position="79"/>
        <end position="88"/>
    </location>
</feature>
<feature type="compositionally biased region" description="Polar residues" evidence="1">
    <location>
        <begin position="61"/>
        <end position="72"/>
    </location>
</feature>
<feature type="compositionally biased region" description="Basic and acidic residues" evidence="1">
    <location>
        <begin position="525"/>
        <end position="540"/>
    </location>
</feature>
<feature type="compositionally biased region" description="Polar residues" evidence="1">
    <location>
        <begin position="333"/>
        <end position="356"/>
    </location>
</feature>
<feature type="compositionally biased region" description="Polar residues" evidence="1">
    <location>
        <begin position="173"/>
        <end position="185"/>
    </location>
</feature>
<feature type="compositionally biased region" description="Acidic residues" evidence="1">
    <location>
        <begin position="696"/>
        <end position="707"/>
    </location>
</feature>
<dbReference type="Proteomes" id="UP000326950">
    <property type="component" value="Unassembled WGS sequence"/>
</dbReference>
<feature type="compositionally biased region" description="Low complexity" evidence="1">
    <location>
        <begin position="252"/>
        <end position="261"/>
    </location>
</feature>
<feature type="compositionally biased region" description="Basic and acidic residues" evidence="1">
    <location>
        <begin position="1"/>
        <end position="10"/>
    </location>
</feature>
<dbReference type="Pfam" id="PF20994">
    <property type="entry name" value="CENPU"/>
    <property type="match status" value="1"/>
</dbReference>
<feature type="compositionally biased region" description="Polar residues" evidence="1">
    <location>
        <begin position="309"/>
        <end position="326"/>
    </location>
</feature>
<feature type="compositionally biased region" description="Polar residues" evidence="1">
    <location>
        <begin position="148"/>
        <end position="159"/>
    </location>
</feature>
<feature type="domain" description="Inner kinetochore subunit AME1" evidence="2">
    <location>
        <begin position="719"/>
        <end position="914"/>
    </location>
</feature>
<feature type="compositionally biased region" description="Basic and acidic residues" evidence="1">
    <location>
        <begin position="474"/>
        <end position="485"/>
    </location>
</feature>
<gene>
    <name evidence="3" type="ORF">BDV40DRAFT_272853</name>
</gene>
<evidence type="ECO:0000313" key="4">
    <source>
        <dbReference type="Proteomes" id="UP000326950"/>
    </source>
</evidence>
<organism evidence="3 4">
    <name type="scientific">Aspergillus tamarii</name>
    <dbReference type="NCBI Taxonomy" id="41984"/>
    <lineage>
        <taxon>Eukaryota</taxon>
        <taxon>Fungi</taxon>
        <taxon>Dikarya</taxon>
        <taxon>Ascomycota</taxon>
        <taxon>Pezizomycotina</taxon>
        <taxon>Eurotiomycetes</taxon>
        <taxon>Eurotiomycetidae</taxon>
        <taxon>Eurotiales</taxon>
        <taxon>Aspergillaceae</taxon>
        <taxon>Aspergillus</taxon>
        <taxon>Aspergillus subgen. Circumdati</taxon>
    </lineage>
</organism>
<dbReference type="InterPro" id="IPR048743">
    <property type="entry name" value="AME1"/>
</dbReference>
<feature type="compositionally biased region" description="Basic and acidic residues" evidence="1">
    <location>
        <begin position="435"/>
        <end position="445"/>
    </location>
</feature>
<evidence type="ECO:0000259" key="2">
    <source>
        <dbReference type="Pfam" id="PF20994"/>
    </source>
</evidence>